<dbReference type="InterPro" id="IPR013022">
    <property type="entry name" value="Xyl_isomerase-like_TIM-brl"/>
</dbReference>
<name>A0A1E3XDB4_9BACT</name>
<dbReference type="GO" id="GO:0008081">
    <property type="term" value="F:phosphoric diester hydrolase activity"/>
    <property type="evidence" value="ECO:0007669"/>
    <property type="project" value="TreeGrafter"/>
</dbReference>
<reference evidence="2 3" key="1">
    <citation type="submission" date="2016-07" db="EMBL/GenBank/DDBJ databases">
        <title>Draft genome of Scalindua rubra, obtained from a brine-seawater interface in the Red Sea, sheds light on salt adaptation in anammox bacteria.</title>
        <authorList>
            <person name="Speth D.R."/>
            <person name="Lagkouvardos I."/>
            <person name="Wang Y."/>
            <person name="Qian P.-Y."/>
            <person name="Dutilh B.E."/>
            <person name="Jetten M.S."/>
        </authorList>
    </citation>
    <scope>NUCLEOTIDE SEQUENCE [LARGE SCALE GENOMIC DNA]</scope>
    <source>
        <strain evidence="2">BSI-1</strain>
    </source>
</reference>
<dbReference type="SUPFAM" id="SSF51658">
    <property type="entry name" value="Xylose isomerase-like"/>
    <property type="match status" value="1"/>
</dbReference>
<comment type="caution">
    <text evidence="2">The sequence shown here is derived from an EMBL/GenBank/DDBJ whole genome shotgun (WGS) entry which is preliminary data.</text>
</comment>
<dbReference type="GO" id="GO:0003906">
    <property type="term" value="F:DNA-(apurinic or apyrimidinic site) endonuclease activity"/>
    <property type="evidence" value="ECO:0007669"/>
    <property type="project" value="TreeGrafter"/>
</dbReference>
<dbReference type="Pfam" id="PF01261">
    <property type="entry name" value="AP_endonuc_2"/>
    <property type="match status" value="1"/>
</dbReference>
<proteinExistence type="predicted"/>
<dbReference type="InterPro" id="IPR001719">
    <property type="entry name" value="AP_endonuc_2"/>
</dbReference>
<dbReference type="GO" id="GO:0006284">
    <property type="term" value="P:base-excision repair"/>
    <property type="evidence" value="ECO:0007669"/>
    <property type="project" value="TreeGrafter"/>
</dbReference>
<dbReference type="EMBL" id="MAYW01000024">
    <property type="protein sequence ID" value="ODS33589.1"/>
    <property type="molecule type" value="Genomic_DNA"/>
</dbReference>
<dbReference type="PATRIC" id="fig|1872076.5.peg.1441"/>
<dbReference type="PANTHER" id="PTHR21445:SF0">
    <property type="entry name" value="APURINIC-APYRIMIDINIC ENDONUCLEASE"/>
    <property type="match status" value="1"/>
</dbReference>
<dbReference type="GO" id="GO:0008270">
    <property type="term" value="F:zinc ion binding"/>
    <property type="evidence" value="ECO:0007669"/>
    <property type="project" value="InterPro"/>
</dbReference>
<organism evidence="2 3">
    <name type="scientific">Candidatus Scalindua rubra</name>
    <dbReference type="NCBI Taxonomy" id="1872076"/>
    <lineage>
        <taxon>Bacteria</taxon>
        <taxon>Pseudomonadati</taxon>
        <taxon>Planctomycetota</taxon>
        <taxon>Candidatus Brocadiia</taxon>
        <taxon>Candidatus Brocadiales</taxon>
        <taxon>Candidatus Scalinduaceae</taxon>
        <taxon>Candidatus Scalindua</taxon>
    </lineage>
</organism>
<sequence>MKKLIFGTAGIPHSTDVDSSIEGIKQVKELGLECMELEFVRGVGVDEEMAAEIAKTAKENRIILSVHAPYFINFNSLEEKKVYASRRRLLQSARIGHLCGAVSIAFHPGFYMGKEKPVVYKVIKQEILQITEILKDEGNSILLRPEVTGKMTSFGDLGEVLRLSREIDNVLPCVDFAHLHARTGNYNSYDEFCSVLMFIEDELGKETLREMHIHVAGIQYGEKGERKHLNLKDSDLNYTDLLRAFKDYGVRGIVICESPNLEEDALLLQKKYKSLLRRKKKVTLN</sequence>
<dbReference type="AlphaFoldDB" id="A0A1E3XDB4"/>
<protein>
    <submittedName>
        <fullName evidence="2">Endonuclease IV</fullName>
    </submittedName>
</protein>
<dbReference type="PANTHER" id="PTHR21445">
    <property type="entry name" value="ENDONUCLEASE IV ENDODEOXYRIBONUCLEASE IV"/>
    <property type="match status" value="1"/>
</dbReference>
<evidence type="ECO:0000259" key="1">
    <source>
        <dbReference type="Pfam" id="PF01261"/>
    </source>
</evidence>
<dbReference type="GO" id="GO:0003677">
    <property type="term" value="F:DNA binding"/>
    <property type="evidence" value="ECO:0007669"/>
    <property type="project" value="InterPro"/>
</dbReference>
<dbReference type="Gene3D" id="3.20.20.150">
    <property type="entry name" value="Divalent-metal-dependent TIM barrel enzymes"/>
    <property type="match status" value="1"/>
</dbReference>
<dbReference type="SMART" id="SM00518">
    <property type="entry name" value="AP2Ec"/>
    <property type="match status" value="1"/>
</dbReference>
<keyword evidence="2" id="KW-0378">Hydrolase</keyword>
<dbReference type="InterPro" id="IPR036237">
    <property type="entry name" value="Xyl_isomerase-like_sf"/>
</dbReference>
<dbReference type="FunFam" id="3.20.20.150:FF:000017">
    <property type="entry name" value="Endonuclease IV related protein"/>
    <property type="match status" value="1"/>
</dbReference>
<feature type="domain" description="Xylose isomerase-like TIM barrel" evidence="1">
    <location>
        <begin position="25"/>
        <end position="263"/>
    </location>
</feature>
<dbReference type="Proteomes" id="UP000094056">
    <property type="component" value="Unassembled WGS sequence"/>
</dbReference>
<accession>A0A1E3XDB4</accession>
<evidence type="ECO:0000313" key="2">
    <source>
        <dbReference type="EMBL" id="ODS33589.1"/>
    </source>
</evidence>
<gene>
    <name evidence="2" type="ORF">SCARUB_01252</name>
</gene>
<evidence type="ECO:0000313" key="3">
    <source>
        <dbReference type="Proteomes" id="UP000094056"/>
    </source>
</evidence>
<keyword evidence="2" id="KW-0255">Endonuclease</keyword>
<keyword evidence="2" id="KW-0540">Nuclease</keyword>